<evidence type="ECO:0000256" key="4">
    <source>
        <dbReference type="ARBA" id="ARBA00022989"/>
    </source>
</evidence>
<dbReference type="OrthoDB" id="9809733at2"/>
<evidence type="ECO:0000256" key="1">
    <source>
        <dbReference type="ARBA" id="ARBA00004141"/>
    </source>
</evidence>
<dbReference type="EMBL" id="LOCK01000009">
    <property type="protein sequence ID" value="KTE92983.1"/>
    <property type="molecule type" value="Genomic_DNA"/>
</dbReference>
<comment type="similarity">
    <text evidence="2">Belongs to the DsbD family.</text>
</comment>
<feature type="transmembrane region" description="Helical" evidence="6">
    <location>
        <begin position="169"/>
        <end position="191"/>
    </location>
</feature>
<keyword evidence="3 6" id="KW-0812">Transmembrane</keyword>
<feature type="transmembrane region" description="Helical" evidence="6">
    <location>
        <begin position="212"/>
        <end position="230"/>
    </location>
</feature>
<feature type="transmembrane region" description="Helical" evidence="6">
    <location>
        <begin position="96"/>
        <end position="117"/>
    </location>
</feature>
<feature type="transmembrane region" description="Helical" evidence="6">
    <location>
        <begin position="138"/>
        <end position="163"/>
    </location>
</feature>
<dbReference type="Proteomes" id="UP000054623">
    <property type="component" value="Unassembled WGS sequence"/>
</dbReference>
<feature type="transmembrane region" description="Helical" evidence="6">
    <location>
        <begin position="63"/>
        <end position="84"/>
    </location>
</feature>
<evidence type="ECO:0000259" key="7">
    <source>
        <dbReference type="Pfam" id="PF02683"/>
    </source>
</evidence>
<evidence type="ECO:0000256" key="6">
    <source>
        <dbReference type="SAM" id="Phobius"/>
    </source>
</evidence>
<dbReference type="GO" id="GO:0016020">
    <property type="term" value="C:membrane"/>
    <property type="evidence" value="ECO:0007669"/>
    <property type="project" value="UniProtKB-SubCell"/>
</dbReference>
<dbReference type="InterPro" id="IPR051790">
    <property type="entry name" value="Cytochrome_c-biogenesis_DsbD"/>
</dbReference>
<accession>A0A0W1JMM9</accession>
<protein>
    <submittedName>
        <fullName evidence="8">Cytochrome C biogenesis protein</fullName>
    </submittedName>
</protein>
<reference evidence="8 9" key="1">
    <citation type="submission" date="2015-12" db="EMBL/GenBank/DDBJ databases">
        <title>Draft Genome Sequence of Desulfitobacterium hafniense Strain DH, a Sulfate-reducing Bacterium Isolated from Paddy Soils.</title>
        <authorList>
            <person name="Bao P."/>
            <person name="Zhang X."/>
            <person name="Li G."/>
        </authorList>
    </citation>
    <scope>NUCLEOTIDE SEQUENCE [LARGE SCALE GENOMIC DNA]</scope>
    <source>
        <strain evidence="8 9">DH</strain>
    </source>
</reference>
<evidence type="ECO:0000256" key="3">
    <source>
        <dbReference type="ARBA" id="ARBA00022692"/>
    </source>
</evidence>
<comment type="subcellular location">
    <subcellularLocation>
        <location evidence="1">Membrane</location>
        <topology evidence="1">Multi-pass membrane protein</topology>
    </subcellularLocation>
</comment>
<organism evidence="8 9">
    <name type="scientific">Desulfitobacterium hafniense</name>
    <name type="common">Desulfitobacterium frappieri</name>
    <dbReference type="NCBI Taxonomy" id="49338"/>
    <lineage>
        <taxon>Bacteria</taxon>
        <taxon>Bacillati</taxon>
        <taxon>Bacillota</taxon>
        <taxon>Clostridia</taxon>
        <taxon>Eubacteriales</taxon>
        <taxon>Desulfitobacteriaceae</taxon>
        <taxon>Desulfitobacterium</taxon>
    </lineage>
</organism>
<name>A0A0W1JMM9_DESHA</name>
<dbReference type="PANTHER" id="PTHR31272">
    <property type="entry name" value="CYTOCHROME C-TYPE BIOGENESIS PROTEIN HI_1454-RELATED"/>
    <property type="match status" value="1"/>
</dbReference>
<feature type="transmembrane region" description="Helical" evidence="6">
    <location>
        <begin position="25"/>
        <end position="51"/>
    </location>
</feature>
<gene>
    <name evidence="8" type="ORF">AT727_16080</name>
</gene>
<dbReference type="InterPro" id="IPR003834">
    <property type="entry name" value="Cyt_c_assmbl_TM_dom"/>
</dbReference>
<keyword evidence="5 6" id="KW-0472">Membrane</keyword>
<dbReference type="PANTHER" id="PTHR31272:SF6">
    <property type="entry name" value="CYTOCHROME C-TYPE BIOGENESIS CCDA-LIKE CHLOROPLASTIC PROTEIN"/>
    <property type="match status" value="1"/>
</dbReference>
<feature type="domain" description="Cytochrome C biogenesis protein transmembrane" evidence="7">
    <location>
        <begin position="23"/>
        <end position="228"/>
    </location>
</feature>
<dbReference type="RefSeq" id="WP_011461616.1">
    <property type="nucleotide sequence ID" value="NZ_LK996017.1"/>
</dbReference>
<evidence type="ECO:0000313" key="8">
    <source>
        <dbReference type="EMBL" id="KTE92983.1"/>
    </source>
</evidence>
<dbReference type="Pfam" id="PF02683">
    <property type="entry name" value="DsbD_TM"/>
    <property type="match status" value="1"/>
</dbReference>
<sequence>MDSITNQWLESISAGISMTSWLAPILALVAGVLTSITPCALTSVPLVIGYVGGTGQREPRKAFWLSATFAIGMAVTFTVLGTIASLLGRLMQGTGSWWYIFLGVLMLLMALQIWEVYNFIPSSYALSKNTKRGFGGAFLAGVLGGFFSSPCATPVLVVLLAVVAKEGSLVWGIFLLILYSLGHSFLVLLAGTSVGFAHKLTSNSKYGPLSKLLKIFMGLIVMCIGFYMFYLGF</sequence>
<dbReference type="GO" id="GO:0017004">
    <property type="term" value="P:cytochrome complex assembly"/>
    <property type="evidence" value="ECO:0007669"/>
    <property type="project" value="InterPro"/>
</dbReference>
<comment type="caution">
    <text evidence="8">The sequence shown here is derived from an EMBL/GenBank/DDBJ whole genome shotgun (WGS) entry which is preliminary data.</text>
</comment>
<evidence type="ECO:0000256" key="5">
    <source>
        <dbReference type="ARBA" id="ARBA00023136"/>
    </source>
</evidence>
<evidence type="ECO:0000256" key="2">
    <source>
        <dbReference type="ARBA" id="ARBA00006143"/>
    </source>
</evidence>
<proteinExistence type="inferred from homology"/>
<keyword evidence="4 6" id="KW-1133">Transmembrane helix</keyword>
<evidence type="ECO:0000313" key="9">
    <source>
        <dbReference type="Proteomes" id="UP000054623"/>
    </source>
</evidence>
<dbReference type="AlphaFoldDB" id="A0A0W1JMM9"/>